<keyword evidence="5" id="KW-1185">Reference proteome</keyword>
<dbReference type="PANTHER" id="PTHR33495">
    <property type="entry name" value="ANTI-SIGMA FACTOR ANTAGONIST TM_1081-RELATED-RELATED"/>
    <property type="match status" value="1"/>
</dbReference>
<dbReference type="RefSeq" id="WP_189011447.1">
    <property type="nucleotide sequence ID" value="NZ_BMPP01000021.1"/>
</dbReference>
<dbReference type="EMBL" id="BMPP01000021">
    <property type="protein sequence ID" value="GGK39805.1"/>
    <property type="molecule type" value="Genomic_DNA"/>
</dbReference>
<organism evidence="4 5">
    <name type="scientific">Deinococcus malanensis</name>
    <dbReference type="NCBI Taxonomy" id="1706855"/>
    <lineage>
        <taxon>Bacteria</taxon>
        <taxon>Thermotogati</taxon>
        <taxon>Deinococcota</taxon>
        <taxon>Deinococci</taxon>
        <taxon>Deinococcales</taxon>
        <taxon>Deinococcaceae</taxon>
        <taxon>Deinococcus</taxon>
    </lineage>
</organism>
<dbReference type="NCBIfam" id="TIGR00377">
    <property type="entry name" value="ant_ant_sig"/>
    <property type="match status" value="1"/>
</dbReference>
<comment type="caution">
    <text evidence="4">The sequence shown here is derived from an EMBL/GenBank/DDBJ whole genome shotgun (WGS) entry which is preliminary data.</text>
</comment>
<dbReference type="CDD" id="cd07043">
    <property type="entry name" value="STAS_anti-anti-sigma_factors"/>
    <property type="match status" value="1"/>
</dbReference>
<dbReference type="InterPro" id="IPR002645">
    <property type="entry name" value="STAS_dom"/>
</dbReference>
<gene>
    <name evidence="4" type="primary">rsbV</name>
    <name evidence="4" type="ORF">GCM10008955_37020</name>
</gene>
<comment type="similarity">
    <text evidence="1 2">Belongs to the anti-sigma-factor antagonist family.</text>
</comment>
<evidence type="ECO:0000313" key="4">
    <source>
        <dbReference type="EMBL" id="GGK39805.1"/>
    </source>
</evidence>
<proteinExistence type="inferred from homology"/>
<dbReference type="PROSITE" id="PS50801">
    <property type="entry name" value="STAS"/>
    <property type="match status" value="1"/>
</dbReference>
<dbReference type="Proteomes" id="UP000647587">
    <property type="component" value="Unassembled WGS sequence"/>
</dbReference>
<dbReference type="Gene3D" id="3.30.750.24">
    <property type="entry name" value="STAS domain"/>
    <property type="match status" value="1"/>
</dbReference>
<protein>
    <recommendedName>
        <fullName evidence="2">Anti-sigma factor antagonist</fullName>
    </recommendedName>
</protein>
<accession>A0ABQ2F0X0</accession>
<name>A0ABQ2F0X0_9DEIO</name>
<dbReference type="InterPro" id="IPR003658">
    <property type="entry name" value="Anti-sigma_ant"/>
</dbReference>
<evidence type="ECO:0000256" key="2">
    <source>
        <dbReference type="RuleBase" id="RU003749"/>
    </source>
</evidence>
<dbReference type="PANTHER" id="PTHR33495:SF2">
    <property type="entry name" value="ANTI-SIGMA FACTOR ANTAGONIST TM_1081-RELATED"/>
    <property type="match status" value="1"/>
</dbReference>
<reference evidence="5" key="1">
    <citation type="journal article" date="2019" name="Int. J. Syst. Evol. Microbiol.">
        <title>The Global Catalogue of Microorganisms (GCM) 10K type strain sequencing project: providing services to taxonomists for standard genome sequencing and annotation.</title>
        <authorList>
            <consortium name="The Broad Institute Genomics Platform"/>
            <consortium name="The Broad Institute Genome Sequencing Center for Infectious Disease"/>
            <person name="Wu L."/>
            <person name="Ma J."/>
        </authorList>
    </citation>
    <scope>NUCLEOTIDE SEQUENCE [LARGE SCALE GENOMIC DNA]</scope>
    <source>
        <strain evidence="5">JCM 30331</strain>
    </source>
</reference>
<evidence type="ECO:0000313" key="5">
    <source>
        <dbReference type="Proteomes" id="UP000647587"/>
    </source>
</evidence>
<sequence>MIEWTQYAQGTAHITVTGRLDAHEAPRLRECFEETREAGLARCLVTMQGVDFMDSAGLASVVSGLKSARQHGGDLVIVSPSPMVQKVLELTLLNQVIPIQDTLESSPAGPH</sequence>
<evidence type="ECO:0000259" key="3">
    <source>
        <dbReference type="PROSITE" id="PS50801"/>
    </source>
</evidence>
<dbReference type="InterPro" id="IPR036513">
    <property type="entry name" value="STAS_dom_sf"/>
</dbReference>
<dbReference type="Pfam" id="PF01740">
    <property type="entry name" value="STAS"/>
    <property type="match status" value="1"/>
</dbReference>
<dbReference type="SUPFAM" id="SSF52091">
    <property type="entry name" value="SpoIIaa-like"/>
    <property type="match status" value="1"/>
</dbReference>
<evidence type="ECO:0000256" key="1">
    <source>
        <dbReference type="ARBA" id="ARBA00009013"/>
    </source>
</evidence>
<feature type="domain" description="STAS" evidence="3">
    <location>
        <begin position="9"/>
        <end position="111"/>
    </location>
</feature>